<feature type="coiled-coil region" evidence="1">
    <location>
        <begin position="220"/>
        <end position="247"/>
    </location>
</feature>
<evidence type="ECO:0000313" key="3">
    <source>
        <dbReference type="EMBL" id="CAL8076642.1"/>
    </source>
</evidence>
<dbReference type="Gene3D" id="1.10.287.1490">
    <property type="match status" value="1"/>
</dbReference>
<dbReference type="EMBL" id="CAXLJM020000012">
    <property type="protein sequence ID" value="CAL8076642.1"/>
    <property type="molecule type" value="Genomic_DNA"/>
</dbReference>
<accession>A0ABP1PTA8</accession>
<feature type="coiled-coil region" evidence="1">
    <location>
        <begin position="370"/>
        <end position="580"/>
    </location>
</feature>
<dbReference type="PANTHER" id="PTHR23159:SF31">
    <property type="entry name" value="CENTROSOME-ASSOCIATED PROTEIN CEP250 ISOFORM X1"/>
    <property type="match status" value="1"/>
</dbReference>
<dbReference type="SUPFAM" id="SSF90257">
    <property type="entry name" value="Myosin rod fragments"/>
    <property type="match status" value="1"/>
</dbReference>
<proteinExistence type="predicted"/>
<dbReference type="Proteomes" id="UP001642540">
    <property type="component" value="Unassembled WGS sequence"/>
</dbReference>
<feature type="compositionally biased region" description="Low complexity" evidence="2">
    <location>
        <begin position="23"/>
        <end position="33"/>
    </location>
</feature>
<comment type="caution">
    <text evidence="3">The sequence shown here is derived from an EMBL/GenBank/DDBJ whole genome shotgun (WGS) entry which is preliminary data.</text>
</comment>
<feature type="coiled-coil region" evidence="1">
    <location>
        <begin position="118"/>
        <end position="194"/>
    </location>
</feature>
<protein>
    <submittedName>
        <fullName evidence="3">Uncharacterized protein</fullName>
    </submittedName>
</protein>
<feature type="region of interest" description="Disordered" evidence="2">
    <location>
        <begin position="648"/>
        <end position="680"/>
    </location>
</feature>
<reference evidence="3 4" key="1">
    <citation type="submission" date="2024-08" db="EMBL/GenBank/DDBJ databases">
        <authorList>
            <person name="Cucini C."/>
            <person name="Frati F."/>
        </authorList>
    </citation>
    <scope>NUCLEOTIDE SEQUENCE [LARGE SCALE GENOMIC DNA]</scope>
</reference>
<name>A0ABP1PTA8_9HEXA</name>
<sequence>MDNHPHRHQLTPLPLAPTRRTQHQQNLTQLQQQGSIPQNPQLPLHPVQFQFTDVFNSRTSNTTSVHAQEFANTTTTTPLGTPRPPRNRGLYDVSTVSGLNFNAVADIEKSNEELWQQNESVQKTITKLQVEHENLSKQNRGLSNEVCSLNERLITEGNNYQRKEKEWNEEKAKVKSYQEKVKSLESELAGSENSYAVLCENFEKCSRDAASNAHSLNSQLKSSETNNRSLSTEVKKLKLERAQQEEEKQVRITKHKEEVCDLECKAQQATIQFRVSSGLVKSLKAELEALKTTSSNKIKILKEELENERAQKANKETRLDHPNEIEKLTRDLNEERAKCANKSEAIASLRKITGNLEVESKKVVPLVNQVEALKREKDSLSGQLDESREDNQKLEGTIQTLNAQVNELRTSNEEFLGQLINHRYAIENLEKKVVENNALIDDKEQQIKEQKLDVDSLQTSLQICRDQICKMEKDAEEEVKAHNAALGKEERRASFYSTNFKREYTTRTNLERELKKYQKENDDYEEQIEDLKQKAKSLTINLDWLSQSLHEEKSELQGSRKEVEKKFKKVKSALKEKEIEADKSQFCIIELCSQLGRVEKKLEHAKMHLADSSESFMQCVNCPLNDADKIPEISIAIVSTLKKKTLTSNHDGTVGSINEPSKKRRSDDSNGTPDVTERSEKHGRFSALILSHEKIVEDYAKDLHDGIV</sequence>
<evidence type="ECO:0000256" key="1">
    <source>
        <dbReference type="SAM" id="Coils"/>
    </source>
</evidence>
<keyword evidence="4" id="KW-1185">Reference proteome</keyword>
<keyword evidence="1" id="KW-0175">Coiled coil</keyword>
<feature type="region of interest" description="Disordered" evidence="2">
    <location>
        <begin position="1"/>
        <end position="41"/>
    </location>
</feature>
<organism evidence="3 4">
    <name type="scientific">Orchesella dallaii</name>
    <dbReference type="NCBI Taxonomy" id="48710"/>
    <lineage>
        <taxon>Eukaryota</taxon>
        <taxon>Metazoa</taxon>
        <taxon>Ecdysozoa</taxon>
        <taxon>Arthropoda</taxon>
        <taxon>Hexapoda</taxon>
        <taxon>Collembola</taxon>
        <taxon>Entomobryomorpha</taxon>
        <taxon>Entomobryoidea</taxon>
        <taxon>Orchesellidae</taxon>
        <taxon>Orchesellinae</taxon>
        <taxon>Orchesella</taxon>
    </lineage>
</organism>
<dbReference type="PANTHER" id="PTHR23159">
    <property type="entry name" value="CENTROSOMAL PROTEIN 2"/>
    <property type="match status" value="1"/>
</dbReference>
<feature type="coiled-coil region" evidence="1">
    <location>
        <begin position="284"/>
        <end position="345"/>
    </location>
</feature>
<evidence type="ECO:0000313" key="4">
    <source>
        <dbReference type="Proteomes" id="UP001642540"/>
    </source>
</evidence>
<evidence type="ECO:0000256" key="2">
    <source>
        <dbReference type="SAM" id="MobiDB-lite"/>
    </source>
</evidence>
<feature type="compositionally biased region" description="Polar residues" evidence="2">
    <location>
        <begin position="648"/>
        <end position="659"/>
    </location>
</feature>
<gene>
    <name evidence="3" type="ORF">ODALV1_LOCUS3541</name>
</gene>